<reference evidence="2" key="2">
    <citation type="journal article" date="2014" name="ISME J.">
        <title>Microbial stratification in low pH oxic and suboxic macroscopic growths along an acid mine drainage.</title>
        <authorList>
            <person name="Mendez-Garcia C."/>
            <person name="Mesa V."/>
            <person name="Sprenger R.R."/>
            <person name="Richter M."/>
            <person name="Diez M.S."/>
            <person name="Solano J."/>
            <person name="Bargiela R."/>
            <person name="Golyshina O.V."/>
            <person name="Manteca A."/>
            <person name="Ramos J.L."/>
            <person name="Gallego J.R."/>
            <person name="Llorente I."/>
            <person name="Martins Dos Santos V.A."/>
            <person name="Jensen O.N."/>
            <person name="Pelaez A.I."/>
            <person name="Sanchez J."/>
            <person name="Ferrer M."/>
        </authorList>
    </citation>
    <scope>NUCLEOTIDE SEQUENCE</scope>
</reference>
<feature type="non-terminal residue" evidence="2">
    <location>
        <position position="1"/>
    </location>
</feature>
<reference evidence="2" key="1">
    <citation type="submission" date="2013-08" db="EMBL/GenBank/DDBJ databases">
        <authorList>
            <person name="Mendez C."/>
            <person name="Richter M."/>
            <person name="Ferrer M."/>
            <person name="Sanchez J."/>
        </authorList>
    </citation>
    <scope>NUCLEOTIDE SEQUENCE</scope>
</reference>
<evidence type="ECO:0000256" key="1">
    <source>
        <dbReference type="SAM" id="Phobius"/>
    </source>
</evidence>
<feature type="transmembrane region" description="Helical" evidence="1">
    <location>
        <begin position="156"/>
        <end position="175"/>
    </location>
</feature>
<gene>
    <name evidence="2" type="ORF">B1B_02204</name>
</gene>
<feature type="transmembrane region" description="Helical" evidence="1">
    <location>
        <begin position="81"/>
        <end position="102"/>
    </location>
</feature>
<dbReference type="EMBL" id="AUZY01001303">
    <property type="protein sequence ID" value="EQD75284.1"/>
    <property type="molecule type" value="Genomic_DNA"/>
</dbReference>
<dbReference type="AlphaFoldDB" id="T1D1A6"/>
<feature type="transmembrane region" description="Helical" evidence="1">
    <location>
        <begin position="181"/>
        <end position="199"/>
    </location>
</feature>
<evidence type="ECO:0000313" key="2">
    <source>
        <dbReference type="EMBL" id="EQD75284.1"/>
    </source>
</evidence>
<keyword evidence="1" id="KW-0472">Membrane</keyword>
<dbReference type="Gene3D" id="1.20.1740.10">
    <property type="entry name" value="Amino acid/polyamine transporter I"/>
    <property type="match status" value="1"/>
</dbReference>
<accession>T1D1A6</accession>
<sequence length="267" mass="29051">LLFHLGISISGTVGLPILGILESNFSVYSYYLVIIVAIAVINDGILALLSFGSAASRTIFRMGVDRSFPAFFAKKFKDQPIAGNVTISIVLLIVPLVMISRLPNETTFIILGTIASLGGLFIHITAGFSLIRIGLRRGKRLLLRGAKGLGSRIKDYKEVILAVSASLITSIELIYAAYSTVLIYSTFFLIWIVLGYIIVDIKDVVTKAPYTTKPGKEDRIIAERIKDLTSLKVRQGLPDVVIGLDDTLQQAVEKCVNLDSRGSSGCR</sequence>
<keyword evidence="1" id="KW-0812">Transmembrane</keyword>
<comment type="caution">
    <text evidence="2">The sequence shown here is derived from an EMBL/GenBank/DDBJ whole genome shotgun (WGS) entry which is preliminary data.</text>
</comment>
<keyword evidence="1" id="KW-1133">Transmembrane helix</keyword>
<name>T1D1A6_9ZZZZ</name>
<feature type="transmembrane region" description="Helical" evidence="1">
    <location>
        <begin position="108"/>
        <end position="135"/>
    </location>
</feature>
<protein>
    <submittedName>
        <fullName evidence="2">Amino acid permease</fullName>
    </submittedName>
</protein>
<proteinExistence type="predicted"/>
<feature type="transmembrane region" description="Helical" evidence="1">
    <location>
        <begin position="28"/>
        <end position="52"/>
    </location>
</feature>
<organism evidence="2">
    <name type="scientific">mine drainage metagenome</name>
    <dbReference type="NCBI Taxonomy" id="410659"/>
    <lineage>
        <taxon>unclassified sequences</taxon>
        <taxon>metagenomes</taxon>
        <taxon>ecological metagenomes</taxon>
    </lineage>
</organism>